<dbReference type="GeneID" id="117236049"/>
<dbReference type="Proteomes" id="UP000504631">
    <property type="component" value="Unplaced"/>
</dbReference>
<dbReference type="GO" id="GO:0098839">
    <property type="term" value="C:postsynaptic density membrane"/>
    <property type="evidence" value="ECO:0007669"/>
    <property type="project" value="TreeGrafter"/>
</dbReference>
<accession>A0A6J3KMY4</accession>
<feature type="region of interest" description="Disordered" evidence="3">
    <location>
        <begin position="67"/>
        <end position="102"/>
    </location>
</feature>
<dbReference type="CDD" id="cd06724">
    <property type="entry name" value="PDZ2_Dlg1-2-4-like"/>
    <property type="match status" value="1"/>
</dbReference>
<dbReference type="AlphaFoldDB" id="A0A6J3KMY4"/>
<evidence type="ECO:0000313" key="6">
    <source>
        <dbReference type="RefSeq" id="XP_033354542.1"/>
    </source>
</evidence>
<feature type="domain" description="PDZ" evidence="4">
    <location>
        <begin position="369"/>
        <end position="461"/>
    </location>
</feature>
<feature type="domain" description="PDZ" evidence="4">
    <location>
        <begin position="276"/>
        <end position="363"/>
    </location>
</feature>
<feature type="region of interest" description="Disordered" evidence="3">
    <location>
        <begin position="464"/>
        <end position="483"/>
    </location>
</feature>
<dbReference type="CTD" id="1739"/>
<dbReference type="PANTHER" id="PTHR23119:SF51">
    <property type="entry name" value="DISKS LARGE 1 TUMOR SUPPRESSOR PROTEIN"/>
    <property type="match status" value="1"/>
</dbReference>
<proteinExistence type="predicted"/>
<evidence type="ECO:0000259" key="4">
    <source>
        <dbReference type="PROSITE" id="PS50106"/>
    </source>
</evidence>
<dbReference type="GO" id="GO:0031594">
    <property type="term" value="C:neuromuscular junction"/>
    <property type="evidence" value="ECO:0007669"/>
    <property type="project" value="TreeGrafter"/>
</dbReference>
<reference evidence="6" key="1">
    <citation type="submission" date="2025-08" db="UniProtKB">
        <authorList>
            <consortium name="RefSeq"/>
        </authorList>
    </citation>
    <scope>IDENTIFICATION</scope>
    <source>
        <tissue evidence="6">Muscle</tissue>
    </source>
</reference>
<evidence type="ECO:0000256" key="1">
    <source>
        <dbReference type="ARBA" id="ARBA00004370"/>
    </source>
</evidence>
<gene>
    <name evidence="6" type="primary">LOC117236049</name>
</gene>
<dbReference type="FunFam" id="2.30.42.10:FF:000002">
    <property type="entry name" value="Disks large homolog 4 isoform 2"/>
    <property type="match status" value="1"/>
</dbReference>
<dbReference type="SMART" id="SM00228">
    <property type="entry name" value="PDZ"/>
    <property type="match status" value="2"/>
</dbReference>
<dbReference type="PROSITE" id="PS50106">
    <property type="entry name" value="PDZ"/>
    <property type="match status" value="2"/>
</dbReference>
<name>A0A6J3KMY4_9HYME</name>
<dbReference type="GO" id="GO:0016323">
    <property type="term" value="C:basolateral plasma membrane"/>
    <property type="evidence" value="ECO:0007669"/>
    <property type="project" value="TreeGrafter"/>
</dbReference>
<evidence type="ECO:0000256" key="3">
    <source>
        <dbReference type="SAM" id="MobiDB-lite"/>
    </source>
</evidence>
<dbReference type="GO" id="GO:0007268">
    <property type="term" value="P:chemical synaptic transmission"/>
    <property type="evidence" value="ECO:0007669"/>
    <property type="project" value="TreeGrafter"/>
</dbReference>
<feature type="compositionally biased region" description="Basic residues" evidence="3">
    <location>
        <begin position="75"/>
        <end position="87"/>
    </location>
</feature>
<dbReference type="FunFam" id="2.30.42.10:FF:000004">
    <property type="entry name" value="Disks large homolog 4 isoform 2"/>
    <property type="match status" value="1"/>
</dbReference>
<dbReference type="InterPro" id="IPR001478">
    <property type="entry name" value="PDZ"/>
</dbReference>
<sequence length="499" mass="54616">MHRVGYWSLDDLDSASMKHPSRSPRLEIAMALFGMVWLLRVRSEMRRCSKCRHEEILAAQQQQQQQQQQLQQQQQHHHLHHHSHHQQRTLSQTTSLLQTPDDAVSSSANTLFTLDTPGAVGSAGSYCEVHGFVQAKEDIQEFYELTLLDESKSVQQKTAETIRIADKWEASDGPITPTFAQNDKTRYTGGGVDEQLPPPPSPPQLKEAGQLDGVPRPNSVDRILHPDGSQHILTSHEALNKSHDSWQGHDGDQAHTPLLAADTRHVNGDDDWEYEEIVLERGGAGLGFSIAGGTDNPHFGNDTAIYITKLIPGGAASGDGRLRVNDTILQVNDVSVVDVQHAAAVDALKRAGNTVKLYVRRRRHTQLIEIELIKGSKGLGFSIAGGIGNQHIPGDNGIYVTKIMEGGAAQVEGRLVVGDKLVAVRNALQGDKNLENVTHEEAVATLKAIQDRVVLLVAKPETGIVPPPPPPMASDNSLSPQPRKRASYPIHILYYSLAA</sequence>
<dbReference type="Pfam" id="PF00595">
    <property type="entry name" value="PDZ"/>
    <property type="match status" value="2"/>
</dbReference>
<feature type="region of interest" description="Disordered" evidence="3">
    <location>
        <begin position="173"/>
        <end position="215"/>
    </location>
</feature>
<evidence type="ECO:0000256" key="2">
    <source>
        <dbReference type="ARBA" id="ARBA00023136"/>
    </source>
</evidence>
<keyword evidence="5" id="KW-1185">Reference proteome</keyword>
<dbReference type="GO" id="GO:0019901">
    <property type="term" value="F:protein kinase binding"/>
    <property type="evidence" value="ECO:0007669"/>
    <property type="project" value="TreeGrafter"/>
</dbReference>
<dbReference type="SUPFAM" id="SSF50156">
    <property type="entry name" value="PDZ domain-like"/>
    <property type="match status" value="2"/>
</dbReference>
<feature type="compositionally biased region" description="Low complexity" evidence="3">
    <location>
        <begin position="88"/>
        <end position="99"/>
    </location>
</feature>
<dbReference type="RefSeq" id="XP_033354542.1">
    <property type="nucleotide sequence ID" value="XM_033498651.1"/>
</dbReference>
<dbReference type="CDD" id="cd06723">
    <property type="entry name" value="PDZ1_Dlg1-2-4-like"/>
    <property type="match status" value="1"/>
</dbReference>
<dbReference type="GO" id="GO:0099072">
    <property type="term" value="P:regulation of postsynaptic membrane neurotransmitter receptor levels"/>
    <property type="evidence" value="ECO:0007669"/>
    <property type="project" value="TreeGrafter"/>
</dbReference>
<evidence type="ECO:0000313" key="5">
    <source>
        <dbReference type="Proteomes" id="UP000504631"/>
    </source>
</evidence>
<comment type="subcellular location">
    <subcellularLocation>
        <location evidence="1">Membrane</location>
    </subcellularLocation>
</comment>
<dbReference type="PANTHER" id="PTHR23119">
    <property type="entry name" value="DISCS LARGE"/>
    <property type="match status" value="1"/>
</dbReference>
<organism evidence="5 6">
    <name type="scientific">Bombus vosnesenskii</name>
    <dbReference type="NCBI Taxonomy" id="207650"/>
    <lineage>
        <taxon>Eukaryota</taxon>
        <taxon>Metazoa</taxon>
        <taxon>Ecdysozoa</taxon>
        <taxon>Arthropoda</taxon>
        <taxon>Hexapoda</taxon>
        <taxon>Insecta</taxon>
        <taxon>Pterygota</taxon>
        <taxon>Neoptera</taxon>
        <taxon>Endopterygota</taxon>
        <taxon>Hymenoptera</taxon>
        <taxon>Apocrita</taxon>
        <taxon>Aculeata</taxon>
        <taxon>Apoidea</taxon>
        <taxon>Anthophila</taxon>
        <taxon>Apidae</taxon>
        <taxon>Bombus</taxon>
        <taxon>Pyrobombus</taxon>
    </lineage>
</organism>
<dbReference type="GO" id="GO:0043005">
    <property type="term" value="C:neuron projection"/>
    <property type="evidence" value="ECO:0007669"/>
    <property type="project" value="TreeGrafter"/>
</dbReference>
<dbReference type="GO" id="GO:0043113">
    <property type="term" value="P:receptor clustering"/>
    <property type="evidence" value="ECO:0007669"/>
    <property type="project" value="TreeGrafter"/>
</dbReference>
<dbReference type="Gene3D" id="2.30.42.10">
    <property type="match status" value="2"/>
</dbReference>
<dbReference type="InterPro" id="IPR050614">
    <property type="entry name" value="Synaptic_Scaffolding_LAP-MAGUK"/>
</dbReference>
<protein>
    <submittedName>
        <fullName evidence="6">Disks large 1 tumor suppressor protein-like isoform X5</fullName>
    </submittedName>
</protein>
<dbReference type="GO" id="GO:0098609">
    <property type="term" value="P:cell-cell adhesion"/>
    <property type="evidence" value="ECO:0007669"/>
    <property type="project" value="TreeGrafter"/>
</dbReference>
<keyword evidence="2" id="KW-0472">Membrane</keyword>
<dbReference type="GO" id="GO:0097120">
    <property type="term" value="P:receptor localization to synapse"/>
    <property type="evidence" value="ECO:0007669"/>
    <property type="project" value="TreeGrafter"/>
</dbReference>
<dbReference type="InterPro" id="IPR036034">
    <property type="entry name" value="PDZ_sf"/>
</dbReference>
<dbReference type="GO" id="GO:0045197">
    <property type="term" value="P:establishment or maintenance of epithelial cell apical/basal polarity"/>
    <property type="evidence" value="ECO:0007669"/>
    <property type="project" value="TreeGrafter"/>
</dbReference>